<dbReference type="RefSeq" id="WP_311241424.1">
    <property type="nucleotide sequence ID" value="NZ_BAABDY010000009.1"/>
</dbReference>
<dbReference type="Proteomes" id="UP001248536">
    <property type="component" value="Unassembled WGS sequence"/>
</dbReference>
<evidence type="ECO:0000313" key="1">
    <source>
        <dbReference type="EMBL" id="MDS0256075.1"/>
    </source>
</evidence>
<protein>
    <submittedName>
        <fullName evidence="1">Uncharacterized protein</fullName>
    </submittedName>
</protein>
<evidence type="ECO:0000313" key="2">
    <source>
        <dbReference type="Proteomes" id="UP001248536"/>
    </source>
</evidence>
<organism evidence="1 2">
    <name type="scientific">Haloarcula argentinensis</name>
    <dbReference type="NCBI Taxonomy" id="43776"/>
    <lineage>
        <taxon>Archaea</taxon>
        <taxon>Methanobacteriati</taxon>
        <taxon>Methanobacteriota</taxon>
        <taxon>Stenosarchaea group</taxon>
        <taxon>Halobacteria</taxon>
        <taxon>Halobacteriales</taxon>
        <taxon>Haloarculaceae</taxon>
        <taxon>Haloarcula</taxon>
    </lineage>
</organism>
<accession>A0ABU2F7P7</accession>
<sequence>MTDRHIAVSSWDDIDAAPEASPRAKQRVATIITEQSWDHVVWLPSWLLEDSDKDIETVEASDHLAVGGVEDYSDDAWQFAQTHRNVLPEFLPKSSVVVFERARGVEEISTPQTGLTAFAGDADD</sequence>
<keyword evidence="2" id="KW-1185">Reference proteome</keyword>
<proteinExistence type="predicted"/>
<reference evidence="1 2" key="1">
    <citation type="submission" date="2022-06" db="EMBL/GenBank/DDBJ databases">
        <title>Haloarcula sp. a new haloarchaeum isolate from saline soil.</title>
        <authorList>
            <person name="Strakova D."/>
            <person name="Galisteo C."/>
            <person name="Sanchez-Porro C."/>
            <person name="Ventosa A."/>
        </authorList>
    </citation>
    <scope>NUCLEOTIDE SEQUENCE [LARGE SCALE GENOMIC DNA]</scope>
    <source>
        <strain evidence="1 2">JCM 15760</strain>
    </source>
</reference>
<dbReference type="EMBL" id="JAMQCP010000007">
    <property type="protein sequence ID" value="MDS0256075.1"/>
    <property type="molecule type" value="Genomic_DNA"/>
</dbReference>
<comment type="caution">
    <text evidence="1">The sequence shown here is derived from an EMBL/GenBank/DDBJ whole genome shotgun (WGS) entry which is preliminary data.</text>
</comment>
<gene>
    <name evidence="1" type="ORF">NC662_20465</name>
</gene>
<name>A0ABU2F7P7_HALAR</name>